<dbReference type="Pfam" id="PF05532">
    <property type="entry name" value="CsbD"/>
    <property type="match status" value="1"/>
</dbReference>
<feature type="region of interest" description="Disordered" evidence="2">
    <location>
        <begin position="22"/>
        <end position="65"/>
    </location>
</feature>
<sequence>MPNKDKIKGKFNEVVGKVTDDKSKELKGKAQQKAGEAKEKGKDIADNVAKDVNNRFEDNKEDKTK</sequence>
<proteinExistence type="inferred from homology"/>
<accession>A0A1M4UND6</accession>
<keyword evidence="5" id="KW-1185">Reference proteome</keyword>
<dbReference type="RefSeq" id="WP_073296539.1">
    <property type="nucleotide sequence ID" value="NZ_FQUF01000009.1"/>
</dbReference>
<gene>
    <name evidence="4" type="ORF">SAMN02745249_00712</name>
</gene>
<evidence type="ECO:0000313" key="5">
    <source>
        <dbReference type="Proteomes" id="UP000184128"/>
    </source>
</evidence>
<evidence type="ECO:0000313" key="4">
    <source>
        <dbReference type="EMBL" id="SHE58226.1"/>
    </source>
</evidence>
<dbReference type="InterPro" id="IPR008462">
    <property type="entry name" value="CsbD"/>
</dbReference>
<dbReference type="Gene3D" id="1.10.1470.10">
    <property type="entry name" value="YjbJ"/>
    <property type="match status" value="1"/>
</dbReference>
<evidence type="ECO:0000259" key="3">
    <source>
        <dbReference type="Pfam" id="PF05532"/>
    </source>
</evidence>
<dbReference type="SUPFAM" id="SSF69047">
    <property type="entry name" value="Hypothetical protein YjbJ"/>
    <property type="match status" value="1"/>
</dbReference>
<protein>
    <submittedName>
        <fullName evidence="4">CsbD-like</fullName>
    </submittedName>
</protein>
<comment type="similarity">
    <text evidence="1">Belongs to the UPF0337 (CsbD) family.</text>
</comment>
<reference evidence="4 5" key="1">
    <citation type="submission" date="2016-11" db="EMBL/GenBank/DDBJ databases">
        <authorList>
            <person name="Jaros S."/>
            <person name="Januszkiewicz K."/>
            <person name="Wedrychowicz H."/>
        </authorList>
    </citation>
    <scope>NUCLEOTIDE SEQUENCE [LARGE SCALE GENOMIC DNA]</scope>
    <source>
        <strain evidence="4 5">DSM 15692</strain>
    </source>
</reference>
<feature type="domain" description="CsbD-like" evidence="3">
    <location>
        <begin position="3"/>
        <end position="48"/>
    </location>
</feature>
<dbReference type="Proteomes" id="UP000184128">
    <property type="component" value="Unassembled WGS sequence"/>
</dbReference>
<name>A0A1M4UND6_9LACT</name>
<dbReference type="STRING" id="1121025.SAMN02745249_00712"/>
<organism evidence="4 5">
    <name type="scientific">Atopostipes suicloacalis DSM 15692</name>
    <dbReference type="NCBI Taxonomy" id="1121025"/>
    <lineage>
        <taxon>Bacteria</taxon>
        <taxon>Bacillati</taxon>
        <taxon>Bacillota</taxon>
        <taxon>Bacilli</taxon>
        <taxon>Lactobacillales</taxon>
        <taxon>Carnobacteriaceae</taxon>
        <taxon>Atopostipes</taxon>
    </lineage>
</organism>
<dbReference type="EMBL" id="FQUF01000009">
    <property type="protein sequence ID" value="SHE58226.1"/>
    <property type="molecule type" value="Genomic_DNA"/>
</dbReference>
<dbReference type="InterPro" id="IPR036629">
    <property type="entry name" value="YjbJ_sf"/>
</dbReference>
<dbReference type="AlphaFoldDB" id="A0A1M4UND6"/>
<feature type="compositionally biased region" description="Basic and acidic residues" evidence="2">
    <location>
        <begin position="35"/>
        <end position="65"/>
    </location>
</feature>
<evidence type="ECO:0000256" key="2">
    <source>
        <dbReference type="SAM" id="MobiDB-lite"/>
    </source>
</evidence>
<evidence type="ECO:0000256" key="1">
    <source>
        <dbReference type="ARBA" id="ARBA00009129"/>
    </source>
</evidence>